<dbReference type="OrthoDB" id="5480652at2"/>
<feature type="region of interest" description="Disordered" evidence="1">
    <location>
        <begin position="673"/>
        <end position="703"/>
    </location>
</feature>
<evidence type="ECO:0000313" key="2">
    <source>
        <dbReference type="EMBL" id="EYF07595.1"/>
    </source>
</evidence>
<evidence type="ECO:0000313" key="3">
    <source>
        <dbReference type="Proteomes" id="UP000019678"/>
    </source>
</evidence>
<reference evidence="2 3" key="1">
    <citation type="submission" date="2013-05" db="EMBL/GenBank/DDBJ databases">
        <title>Genome assembly of Chondromyces apiculatus DSM 436.</title>
        <authorList>
            <person name="Sharma G."/>
            <person name="Khatri I."/>
            <person name="Kaur C."/>
            <person name="Mayilraj S."/>
            <person name="Subramanian S."/>
        </authorList>
    </citation>
    <scope>NUCLEOTIDE SEQUENCE [LARGE SCALE GENOMIC DNA]</scope>
    <source>
        <strain evidence="2 3">DSM 436</strain>
    </source>
</reference>
<accession>A0A017TFK8</accession>
<dbReference type="AlphaFoldDB" id="A0A017TFK8"/>
<evidence type="ECO:0008006" key="4">
    <source>
        <dbReference type="Google" id="ProtNLM"/>
    </source>
</evidence>
<evidence type="ECO:0000256" key="1">
    <source>
        <dbReference type="SAM" id="MobiDB-lite"/>
    </source>
</evidence>
<organism evidence="2 3">
    <name type="scientific">Chondromyces apiculatus DSM 436</name>
    <dbReference type="NCBI Taxonomy" id="1192034"/>
    <lineage>
        <taxon>Bacteria</taxon>
        <taxon>Pseudomonadati</taxon>
        <taxon>Myxococcota</taxon>
        <taxon>Polyangia</taxon>
        <taxon>Polyangiales</taxon>
        <taxon>Polyangiaceae</taxon>
        <taxon>Chondromyces</taxon>
    </lineage>
</organism>
<protein>
    <recommendedName>
        <fullName evidence="4">Helicase XPB/Ssl2 N-terminal domain-containing protein</fullName>
    </recommendedName>
</protein>
<name>A0A017TFK8_9BACT</name>
<keyword evidence="3" id="KW-1185">Reference proteome</keyword>
<comment type="caution">
    <text evidence="2">The sequence shown here is derived from an EMBL/GenBank/DDBJ whole genome shotgun (WGS) entry which is preliminary data.</text>
</comment>
<gene>
    <name evidence="2" type="ORF">CAP_8718</name>
</gene>
<sequence>MVKGSVAAEESPRRLDEILRALPESEIKGLIHRMGIRIDAAKRIDVPSQVARALVGLPDVRDPSRLPTASRELLHRTAEAGGVLVVPSLPAGLEPLIGRGVVYARKVDKSIELVLPIAFLVQLKSWESEDPRSLRALLAQSSFETMNAVAAHYLGRPATPPIALSLEHAWEMLSNPEYLAEEVGRLAPVERRLLEAIEAVGGEVETQELLDLEREPMRLRSATGVTASRRGAGFALERRGFLIPIHPNRHVIPTEVVAIVGAERRLLREKRREQIRSFVIAEDHAPRRARFATDPAHLALGLAFAIREPGSDVRPGVGTPRSLLVRLGQRFGRDQETIGLIAALSRAIGLWEAPAASPATPPGSLQVHELTQLLFATWRRGGAWDEARPEREVLRAASDSRDASPISALREMVLDALHDLGEGRWVPWEALESYLAADERIAGAERLVKRWAERSNVEATAPLEITRRIALETLPALGILDLGGVDEESSGVALRLTPRGRALLAGMAPTIDVSGSKFIDTQALRIGPTAKVAAVLGLAPFAELGRVNEELDLVLSPPSLAKALSVGFDSDGVRARIEAIAPLPETLSRILVQASVVIGKASFTGASGFLWIEDPEIRELLRTRRPAAEMFIDPSPPGGLLIEAGVDLERLIRRCRALGVEVEAEVGAVRAARLTPAGGTETPHRTSSTSSMRRTRTPPPRAR</sequence>
<proteinExistence type="predicted"/>
<dbReference type="Proteomes" id="UP000019678">
    <property type="component" value="Unassembled WGS sequence"/>
</dbReference>
<dbReference type="EMBL" id="ASRX01000009">
    <property type="protein sequence ID" value="EYF07595.1"/>
    <property type="molecule type" value="Genomic_DNA"/>
</dbReference>